<gene>
    <name evidence="2" type="ORF">CUN48_05645</name>
</gene>
<evidence type="ECO:0000313" key="3">
    <source>
        <dbReference type="Proteomes" id="UP000230790"/>
    </source>
</evidence>
<dbReference type="Proteomes" id="UP000230790">
    <property type="component" value="Unassembled WGS sequence"/>
</dbReference>
<evidence type="ECO:0000256" key="1">
    <source>
        <dbReference type="SAM" id="Phobius"/>
    </source>
</evidence>
<reference evidence="2 3" key="1">
    <citation type="submission" date="2017-11" db="EMBL/GenBank/DDBJ databases">
        <title>Evolution of Phototrophy in the Chloroflexi Phylum Driven by Horizontal Gene Transfer.</title>
        <authorList>
            <person name="Ward L.M."/>
            <person name="Hemp J."/>
            <person name="Shih P.M."/>
            <person name="Mcglynn S.E."/>
            <person name="Fischer W."/>
        </authorList>
    </citation>
    <scope>NUCLEOTIDE SEQUENCE [LARGE SCALE GENOMIC DNA]</scope>
    <source>
        <strain evidence="2">JP3_7</strain>
    </source>
</reference>
<feature type="transmembrane region" description="Helical" evidence="1">
    <location>
        <begin position="33"/>
        <end position="54"/>
    </location>
</feature>
<keyword evidence="1" id="KW-1133">Transmembrane helix</keyword>
<proteinExistence type="predicted"/>
<feature type="transmembrane region" description="Helical" evidence="1">
    <location>
        <begin position="7"/>
        <end position="27"/>
    </location>
</feature>
<dbReference type="EMBL" id="PGTN01000027">
    <property type="protein sequence ID" value="PJF47991.1"/>
    <property type="molecule type" value="Genomic_DNA"/>
</dbReference>
<comment type="caution">
    <text evidence="2">The sequence shown here is derived from an EMBL/GenBank/DDBJ whole genome shotgun (WGS) entry which is preliminary data.</text>
</comment>
<evidence type="ECO:0000313" key="2">
    <source>
        <dbReference type="EMBL" id="PJF47991.1"/>
    </source>
</evidence>
<protein>
    <recommendedName>
        <fullName evidence="4">DUF4175 domain-containing protein</fullName>
    </recommendedName>
</protein>
<sequence>MKRTNLNGAWPILIPIVLFLILPLSTLPGLFDAVFIALMGIALVIAALIVAALATSRRNPDRA</sequence>
<name>A0A2M8QDW3_9CHLR</name>
<dbReference type="AlphaFoldDB" id="A0A2M8QDW3"/>
<evidence type="ECO:0008006" key="4">
    <source>
        <dbReference type="Google" id="ProtNLM"/>
    </source>
</evidence>
<accession>A0A2M8QDW3</accession>
<keyword evidence="1" id="KW-0472">Membrane</keyword>
<organism evidence="2 3">
    <name type="scientific">Candidatus Thermofonsia Clade 3 bacterium</name>
    <dbReference type="NCBI Taxonomy" id="2364212"/>
    <lineage>
        <taxon>Bacteria</taxon>
        <taxon>Bacillati</taxon>
        <taxon>Chloroflexota</taxon>
        <taxon>Candidatus Thermofontia</taxon>
        <taxon>Candidatus Thermofonsia Clade 3</taxon>
    </lineage>
</organism>
<keyword evidence="1" id="KW-0812">Transmembrane</keyword>